<keyword evidence="9" id="KW-0411">Iron-sulfur</keyword>
<dbReference type="Gene3D" id="1.20.1070.10">
    <property type="entry name" value="Rhodopsin 7-helix transmembrane proteins"/>
    <property type="match status" value="1"/>
</dbReference>
<dbReference type="GO" id="GO:0005737">
    <property type="term" value="C:cytoplasm"/>
    <property type="evidence" value="ECO:0007669"/>
    <property type="project" value="TreeGrafter"/>
</dbReference>
<gene>
    <name evidence="13" type="ORF">EW145_g1008</name>
</gene>
<evidence type="ECO:0000256" key="5">
    <source>
        <dbReference type="ARBA" id="ARBA00022723"/>
    </source>
</evidence>
<evidence type="ECO:0000256" key="1">
    <source>
        <dbReference type="ARBA" id="ARBA00001974"/>
    </source>
</evidence>
<feature type="transmembrane region" description="Helical" evidence="11">
    <location>
        <begin position="170"/>
        <end position="194"/>
    </location>
</feature>
<dbReference type="Pfam" id="PF07992">
    <property type="entry name" value="Pyr_redox_2"/>
    <property type="match status" value="1"/>
</dbReference>
<evidence type="ECO:0000313" key="14">
    <source>
        <dbReference type="Proteomes" id="UP000308199"/>
    </source>
</evidence>
<dbReference type="Gene3D" id="3.50.50.60">
    <property type="entry name" value="FAD/NAD(P)-binding domain"/>
    <property type="match status" value="2"/>
</dbReference>
<dbReference type="CDD" id="cd03478">
    <property type="entry name" value="Rieske_AIFL_N"/>
    <property type="match status" value="1"/>
</dbReference>
<dbReference type="InterPro" id="IPR016156">
    <property type="entry name" value="FAD/NAD-linked_Rdtase_dimer_sf"/>
</dbReference>
<dbReference type="PROSITE" id="PS51296">
    <property type="entry name" value="RIESKE"/>
    <property type="match status" value="1"/>
</dbReference>
<evidence type="ECO:0000259" key="12">
    <source>
        <dbReference type="PROSITE" id="PS51296"/>
    </source>
</evidence>
<dbReference type="GO" id="GO:0046872">
    <property type="term" value="F:metal ion binding"/>
    <property type="evidence" value="ECO:0007669"/>
    <property type="project" value="UniProtKB-KW"/>
</dbReference>
<dbReference type="SUPFAM" id="SSF55424">
    <property type="entry name" value="FAD/NAD-linked reductases, dimerisation (C-terminal) domain"/>
    <property type="match status" value="1"/>
</dbReference>
<accession>A0A4S4LGL9</accession>
<dbReference type="InterPro" id="IPR050446">
    <property type="entry name" value="FAD-oxidoreductase/Apoptosis"/>
</dbReference>
<comment type="cofactor">
    <cofactor evidence="1">
        <name>FAD</name>
        <dbReference type="ChEBI" id="CHEBI:57692"/>
    </cofactor>
</comment>
<keyword evidence="8" id="KW-0408">Iron</keyword>
<keyword evidence="7" id="KW-0560">Oxidoreductase</keyword>
<comment type="caution">
    <text evidence="13">The sequence shown here is derived from an EMBL/GenBank/DDBJ whole genome shotgun (WGS) entry which is preliminary data.</text>
</comment>
<feature type="compositionally biased region" description="Polar residues" evidence="10">
    <location>
        <begin position="545"/>
        <end position="560"/>
    </location>
</feature>
<dbReference type="OrthoDB" id="6029at2759"/>
<dbReference type="GO" id="GO:0016651">
    <property type="term" value="F:oxidoreductase activity, acting on NAD(P)H"/>
    <property type="evidence" value="ECO:0007669"/>
    <property type="project" value="TreeGrafter"/>
</dbReference>
<dbReference type="InterPro" id="IPR036188">
    <property type="entry name" value="FAD/NAD-bd_sf"/>
</dbReference>
<dbReference type="InterPro" id="IPR036922">
    <property type="entry name" value="Rieske_2Fe-2S_sf"/>
</dbReference>
<sequence length="1337" mass="143085">MKAVFVEFTSGERTLTVVVALTSAASVLSIVFLLIKVGVAALRPLAQGLRGRMDSQEVLFFQSQVGIYVACLLLANLLSGISGLIGFSWAGLNGITAGQACTVQGILIQIGDFAGAYFTAYTAIHTFQTLVMHKRYPTWVTIVAVLFGWGSAIALGTALITLAIPKHGPFFNGVGLWCAISSGYTVAQFVVYYLPIIVSAFVTALLYALIYLCLRGTLIIGDGIKLNLSPENVRNWAGRLNGREEYRHFLGSIVRSLLWYPFTFISLFLPITIAGLLRISGMVNSNALLGFAGICASLVGMANVLILYNTLRILRPAINAQNESKGSESFFTPEERKLSPTEAPKHMIFGVSSSPLASTSPRTVMHGRAFPPPVSRVGSPLSSSGSSTLVGLGLPSTQKARRPPTPRRSIDQEQQAEHAPTPQMMQTWLRHQRSSSSVDSTSALLHASSSIPGNPGHSRSHSLAPSQLHSHSRSTSISASENIHALVGGPIVPHTELNMQYDAGLRSAPTRNQTDSSKPVITISRPVTPDTASVGLPPAPRPQRESQVSRASRVNVGSNIPSLPPMPSSSRRAEPDVPSNTTQQESQNLKTPSTAKSMFDSHSARTSLSFEHEEFEIKRVDSREKLRPAVSAVARLPMLSNPRVPAINVQTGALESVVSLPESVSKASLAESVTASMRSGGEDSLRAELQARADTPLGGGLSSLAWASLVAHAAVQGKMARSGETELISPVDTWADEELVSPERRMSDIPVFLRPGTPASAGSDMYFRLDALAPRGSADAKLTSNVGPSPSPVRPLFCMLARRLALINSHLRALSLLPSSRKTMATQTIAVLNESELNDGELKQVPFGESQGQVLLSKIGDEIHATSAFCTHYGAPLAKGTLVSDGRVVCPWHGACFNVCTGDIEDAPALDAIHSFKAVVRDGKIHVTADPKNTLKSNMKRPPILTTDGIVTPGNGVVIVGGGAGAIHTVESLRENGYKGNVTILSSERYAPIDRTKMSKALIGDPSKLEWRSAADLKIKYNTNLRIGVEVTKVDTKSKVVTIDGKETLGYDSLVLAPGSSPRRLPIEGASLANVFILRQAPDTKKIDEAVTKGKRLVVIGSSFISMEIVAAVSKRELASIDVIGMEEFPFELVLGREVGKGLMQYHESQGVKFHMKSKVDKLVPSQTDASTVGSIVLGDGGPEIQADVVIMGVGVAPATGFLRDSGFSLERDGGVLVDEYLRVAGLDDSVYAIGDIAVYPQTETSGTRRIEHWNVASNHGRAVGRAIAGKPEPFAKIPVFWSAQGQQLRYCGLGHGFDDVYIQGNPAELKFVAYYFKGGKVVAVARQALSIRLRIE</sequence>
<feature type="transmembrane region" description="Helical" evidence="11">
    <location>
        <begin position="201"/>
        <end position="220"/>
    </location>
</feature>
<dbReference type="SUPFAM" id="SSF51905">
    <property type="entry name" value="FAD/NAD(P)-binding domain"/>
    <property type="match status" value="1"/>
</dbReference>
<keyword evidence="6" id="KW-0274">FAD</keyword>
<protein>
    <recommendedName>
        <fullName evidence="12">Rieske domain-containing protein</fullName>
    </recommendedName>
</protein>
<feature type="compositionally biased region" description="Low complexity" evidence="10">
    <location>
        <begin position="466"/>
        <end position="479"/>
    </location>
</feature>
<dbReference type="PRINTS" id="PR00411">
    <property type="entry name" value="PNDRDTASEI"/>
</dbReference>
<dbReference type="InterPro" id="IPR023753">
    <property type="entry name" value="FAD/NAD-binding_dom"/>
</dbReference>
<evidence type="ECO:0000313" key="13">
    <source>
        <dbReference type="EMBL" id="THH10887.1"/>
    </source>
</evidence>
<feature type="transmembrane region" description="Helical" evidence="11">
    <location>
        <begin position="289"/>
        <end position="308"/>
    </location>
</feature>
<feature type="compositionally biased region" description="Polar residues" evidence="10">
    <location>
        <begin position="351"/>
        <end position="362"/>
    </location>
</feature>
<keyword evidence="3" id="KW-0285">Flavoprotein</keyword>
<feature type="compositionally biased region" description="Polar residues" evidence="10">
    <location>
        <begin position="509"/>
        <end position="519"/>
    </location>
</feature>
<keyword evidence="5" id="KW-0479">Metal-binding</keyword>
<evidence type="ECO:0000256" key="4">
    <source>
        <dbReference type="ARBA" id="ARBA00022714"/>
    </source>
</evidence>
<organism evidence="13 14">
    <name type="scientific">Phellinidium pouzarii</name>
    <dbReference type="NCBI Taxonomy" id="167371"/>
    <lineage>
        <taxon>Eukaryota</taxon>
        <taxon>Fungi</taxon>
        <taxon>Dikarya</taxon>
        <taxon>Basidiomycota</taxon>
        <taxon>Agaricomycotina</taxon>
        <taxon>Agaricomycetes</taxon>
        <taxon>Hymenochaetales</taxon>
        <taxon>Hymenochaetaceae</taxon>
        <taxon>Phellinidium</taxon>
    </lineage>
</organism>
<comment type="similarity">
    <text evidence="2">Belongs to the FAD-dependent oxidoreductase family.</text>
</comment>
<feature type="compositionally biased region" description="Low complexity" evidence="10">
    <location>
        <begin position="375"/>
        <end position="396"/>
    </location>
</feature>
<evidence type="ECO:0000256" key="9">
    <source>
        <dbReference type="ARBA" id="ARBA00023014"/>
    </source>
</evidence>
<dbReference type="Pfam" id="PF00355">
    <property type="entry name" value="Rieske"/>
    <property type="match status" value="1"/>
</dbReference>
<dbReference type="SUPFAM" id="SSF50022">
    <property type="entry name" value="ISP domain"/>
    <property type="match status" value="1"/>
</dbReference>
<dbReference type="EMBL" id="SGPK01000025">
    <property type="protein sequence ID" value="THH10887.1"/>
    <property type="molecule type" value="Genomic_DNA"/>
</dbReference>
<keyword evidence="11" id="KW-0472">Membrane</keyword>
<evidence type="ECO:0000256" key="3">
    <source>
        <dbReference type="ARBA" id="ARBA00022630"/>
    </source>
</evidence>
<feature type="transmembrane region" description="Helical" evidence="11">
    <location>
        <begin position="102"/>
        <end position="124"/>
    </location>
</feature>
<evidence type="ECO:0000256" key="2">
    <source>
        <dbReference type="ARBA" id="ARBA00006442"/>
    </source>
</evidence>
<dbReference type="Gene3D" id="3.30.390.30">
    <property type="match status" value="1"/>
</dbReference>
<feature type="transmembrane region" description="Helical" evidence="11">
    <location>
        <begin position="257"/>
        <end position="277"/>
    </location>
</feature>
<evidence type="ECO:0000256" key="10">
    <source>
        <dbReference type="SAM" id="MobiDB-lite"/>
    </source>
</evidence>
<evidence type="ECO:0000256" key="8">
    <source>
        <dbReference type="ARBA" id="ARBA00023004"/>
    </source>
</evidence>
<dbReference type="GO" id="GO:0051537">
    <property type="term" value="F:2 iron, 2 sulfur cluster binding"/>
    <property type="evidence" value="ECO:0007669"/>
    <property type="project" value="UniProtKB-KW"/>
</dbReference>
<dbReference type="InterPro" id="IPR017941">
    <property type="entry name" value="Rieske_2Fe-2S"/>
</dbReference>
<dbReference type="Gene3D" id="2.102.10.10">
    <property type="entry name" value="Rieske [2Fe-2S] iron-sulphur domain"/>
    <property type="match status" value="1"/>
</dbReference>
<keyword evidence="11" id="KW-1133">Transmembrane helix</keyword>
<name>A0A4S4LGL9_9AGAM</name>
<evidence type="ECO:0000256" key="11">
    <source>
        <dbReference type="SAM" id="Phobius"/>
    </source>
</evidence>
<feature type="domain" description="Rieske" evidence="12">
    <location>
        <begin position="829"/>
        <end position="927"/>
    </location>
</feature>
<feature type="transmembrane region" description="Helical" evidence="11">
    <location>
        <begin position="136"/>
        <end position="164"/>
    </location>
</feature>
<reference evidence="13 14" key="1">
    <citation type="submission" date="2019-02" db="EMBL/GenBank/DDBJ databases">
        <title>Genome sequencing of the rare red list fungi Phellinidium pouzarii.</title>
        <authorList>
            <person name="Buettner E."/>
            <person name="Kellner H."/>
        </authorList>
    </citation>
    <scope>NUCLEOTIDE SEQUENCE [LARGE SCALE GENOMIC DNA]</scope>
    <source>
        <strain evidence="13 14">DSM 108285</strain>
    </source>
</reference>
<proteinExistence type="inferred from homology"/>
<evidence type="ECO:0000256" key="6">
    <source>
        <dbReference type="ARBA" id="ARBA00022827"/>
    </source>
</evidence>
<dbReference type="PANTHER" id="PTHR43557">
    <property type="entry name" value="APOPTOSIS-INDUCING FACTOR 1"/>
    <property type="match status" value="1"/>
</dbReference>
<keyword evidence="4" id="KW-0001">2Fe-2S</keyword>
<feature type="compositionally biased region" description="Polar residues" evidence="10">
    <location>
        <begin position="578"/>
        <end position="596"/>
    </location>
</feature>
<keyword evidence="11" id="KW-0812">Transmembrane</keyword>
<evidence type="ECO:0000256" key="7">
    <source>
        <dbReference type="ARBA" id="ARBA00023002"/>
    </source>
</evidence>
<dbReference type="PRINTS" id="PR00368">
    <property type="entry name" value="FADPNR"/>
</dbReference>
<keyword evidence="14" id="KW-1185">Reference proteome</keyword>
<feature type="region of interest" description="Disordered" evidence="10">
    <location>
        <begin position="350"/>
        <end position="479"/>
    </location>
</feature>
<feature type="transmembrane region" description="Helical" evidence="11">
    <location>
        <begin position="67"/>
        <end position="90"/>
    </location>
</feature>
<feature type="region of interest" description="Disordered" evidence="10">
    <location>
        <begin position="505"/>
        <end position="607"/>
    </location>
</feature>
<feature type="transmembrane region" description="Helical" evidence="11">
    <location>
        <begin position="20"/>
        <end position="46"/>
    </location>
</feature>
<dbReference type="Proteomes" id="UP000308199">
    <property type="component" value="Unassembled WGS sequence"/>
</dbReference>
<dbReference type="PANTHER" id="PTHR43557:SF2">
    <property type="entry name" value="RIESKE DOMAIN-CONTAINING PROTEIN-RELATED"/>
    <property type="match status" value="1"/>
</dbReference>